<protein>
    <submittedName>
        <fullName evidence="1">SRPBCC family protein</fullName>
    </submittedName>
</protein>
<name>A0ABW2XB65_9ACTN</name>
<proteinExistence type="predicted"/>
<reference evidence="2" key="1">
    <citation type="journal article" date="2019" name="Int. J. Syst. Evol. Microbiol.">
        <title>The Global Catalogue of Microorganisms (GCM) 10K type strain sequencing project: providing services to taxonomists for standard genome sequencing and annotation.</title>
        <authorList>
            <consortium name="The Broad Institute Genomics Platform"/>
            <consortium name="The Broad Institute Genome Sequencing Center for Infectious Disease"/>
            <person name="Wu L."/>
            <person name="Ma J."/>
        </authorList>
    </citation>
    <scope>NUCLEOTIDE SEQUENCE [LARGE SCALE GENOMIC DNA]</scope>
    <source>
        <strain evidence="2">JCM 9371</strain>
    </source>
</reference>
<dbReference type="SUPFAM" id="SSF55961">
    <property type="entry name" value="Bet v1-like"/>
    <property type="match status" value="1"/>
</dbReference>
<dbReference type="Proteomes" id="UP001597063">
    <property type="component" value="Unassembled WGS sequence"/>
</dbReference>
<dbReference type="Gene3D" id="3.30.530.20">
    <property type="match status" value="1"/>
</dbReference>
<dbReference type="RefSeq" id="WP_131757086.1">
    <property type="nucleotide sequence ID" value="NZ_CAACUY010000025.1"/>
</dbReference>
<evidence type="ECO:0000313" key="2">
    <source>
        <dbReference type="Proteomes" id="UP001597063"/>
    </source>
</evidence>
<evidence type="ECO:0000313" key="1">
    <source>
        <dbReference type="EMBL" id="MFD0683202.1"/>
    </source>
</evidence>
<organism evidence="1 2">
    <name type="scientific">Actinomadura fibrosa</name>
    <dbReference type="NCBI Taxonomy" id="111802"/>
    <lineage>
        <taxon>Bacteria</taxon>
        <taxon>Bacillati</taxon>
        <taxon>Actinomycetota</taxon>
        <taxon>Actinomycetes</taxon>
        <taxon>Streptosporangiales</taxon>
        <taxon>Thermomonosporaceae</taxon>
        <taxon>Actinomadura</taxon>
    </lineage>
</organism>
<sequence>MAVQRVDVRVSAKASPAAVYAALRDGSTWPDWSQVGTFELERPGEGEPEGVGAIRLWRNDRRTLREQIVELVPNRRFAYTLLSGLAIRGYRADVDIEPTEDGCTIRWHSSFRTKVPGMGGVYRKALREVTESNARRLAEYARTHS</sequence>
<dbReference type="Pfam" id="PF10604">
    <property type="entry name" value="Polyketide_cyc2"/>
    <property type="match status" value="1"/>
</dbReference>
<keyword evidence="2" id="KW-1185">Reference proteome</keyword>
<dbReference type="EMBL" id="JBHTGP010000001">
    <property type="protein sequence ID" value="MFD0683202.1"/>
    <property type="molecule type" value="Genomic_DNA"/>
</dbReference>
<gene>
    <name evidence="1" type="ORF">ACFQZM_01730</name>
</gene>
<dbReference type="CDD" id="cd07821">
    <property type="entry name" value="PYR_PYL_RCAR_like"/>
    <property type="match status" value="1"/>
</dbReference>
<accession>A0ABW2XB65</accession>
<dbReference type="InterPro" id="IPR023393">
    <property type="entry name" value="START-like_dom_sf"/>
</dbReference>
<comment type="caution">
    <text evidence="1">The sequence shown here is derived from an EMBL/GenBank/DDBJ whole genome shotgun (WGS) entry which is preliminary data.</text>
</comment>
<dbReference type="InterPro" id="IPR019587">
    <property type="entry name" value="Polyketide_cyclase/dehydratase"/>
</dbReference>